<dbReference type="eggNOG" id="KOG0241">
    <property type="taxonomic scope" value="Eukaryota"/>
</dbReference>
<dbReference type="EMBL" id="GL379786">
    <property type="protein sequence ID" value="EGT29944.1"/>
    <property type="molecule type" value="Genomic_DNA"/>
</dbReference>
<evidence type="ECO:0000256" key="2">
    <source>
        <dbReference type="ARBA" id="ARBA00022490"/>
    </source>
</evidence>
<dbReference type="Pfam" id="PF12423">
    <property type="entry name" value="KIF1B"/>
    <property type="match status" value="1"/>
</dbReference>
<dbReference type="HOGENOM" id="CLU_001485_29_2_1"/>
<feature type="region of interest" description="Disordered" evidence="11">
    <location>
        <begin position="1452"/>
        <end position="1476"/>
    </location>
</feature>
<dbReference type="InterPro" id="IPR036961">
    <property type="entry name" value="Kinesin_motor_dom_sf"/>
</dbReference>
<dbReference type="Pfam" id="PF16183">
    <property type="entry name" value="Kinesin_assoc"/>
    <property type="match status" value="1"/>
</dbReference>
<sequence length="1631" mass="183224">MTVPDEESAVKVAIRVRPFNKRELDLKTKSVVRIQKEQCVLNHPVEEKNSKTFTFDHSFCSTDPRSHDFASQETVCYHLGSGVVENAFSGYNACIFAYGQTGSGKSYTMMGTPDQPGIIPRVCNDIFTRIHETTNSTLSFKVEVSYMEIYNERVRDLLDPKKSSKALKVREHKILGPMVDGLSILAVNSFEQISNLLEEGNKSRTVAATNMNAESSRSHAVFSLIVTQTLHDLENGFSGEKVAKISLVDLAGSERAGKTGAVGKRLEEGGNINKSLTTLGMVISALAERNAKKDKFIPYRDSVLTWLLKDSLGGNSKTVMIATLSPAADNYEETLSTLRYADRAKKIVNHAIINEDPNARVIRELREEVETLRMQITQTKKEHAETEELRERLAESERLVAQMNKSWEERLKETDTLNKERQKDLAEIGISIESSGIKVEKDRFYLVNMNADPSLNELLVYYINGSAIIGNSEELETSRDSGLSMASNESKKDDEKERTSIVLRGLGIMRRHAKLTVEEYGGRMRLFVAPMSSECRICVNGKQITERTLLRNGNRMLVGMNHFFKVNCPKVMDMEQSIMEDSTMFDYNDAWHEVNDANPISSAVDQYMESVTLKHQEDKKAALEQQYEAFEKYIQSLTAGGFTPSTPMTPGFGLPTPITTPTGLPPFPFPTNPKQSVKSKFFYWAQRKEEMFAESLKRLKADVIHANALVREANMISKELNKKPKRQTTYDVTLQIPASNLRPIKIKAGQFVCEPVIVVRREGMSGSQFWTVSQLESRLVDMRDTYNDMLNGFSRLGIHIIIPENILFSIYRASESLNGTPNASPMKAAGIPLNECSSLVIDPFFESQEHHNLVGVANVFLEVLFHDLRLDYQVPIISQQGEVAGRLHVQIFRVVTQEEIDSQANNGPESLLGKTITCRVRIKRASGLPEKLSNFVFCQYSFFNISELLVVAPANETANHSTCATTVIFEHQRDFNVTVTEEFMEYVRDDALSIEVWGHRICGHPEERVLDTDEKCKSLQNRWMEVTRRLEMWAEVRELNENGEWTSVEVRNVEDVATGGIYQLKQGQQRRLVVGVNVAAPDGLPISIDSITSVSIGAIMTVKPNNSKSIDSYQEEDLDKIRKQWSHALKSRQYYLQHQLDTLSAKSGKSEAELDREHSLMGQWVALTEERTAVECPAPNSCIPGAPCDWIAPEGVERHIPVLFLDLNSDDMTGELTSDENVPRVAGLHSMLPLEPEGNLLMLPIHKYDDKDHVATCSWDSSVHDSPALNVPTNNNDRVYAIVKIMVRLSHPCPMHIVLRKRICLQIYKKPSLTEKFFKKMLGTETIHRTSLYYDVVAHIPKSSQDMEDRSSLAMMAAKDTSQDEQGGGSSRSSTSSTESQYQQQTLNYIEAYTKSIQAVESMLKLDRLRQEVAITNMLTKKERLQRIQNFGLPMHSLRMNRAVSLPNAISSAGQIPGPDKRSDTPMSISSSNSMARPTSLNLKPLCIGKCRFCLLPCPRDELQFFISSFLLHDLCTLRFLHLFQLLNQFSVTSIISPYNDKLTGIIEESNSLKIETIPTRSSTVPETMCFAAAKKLSPTEDVKNGNEESSASRFANGTSMGVNLCLPLENNNQFASKKLQNGDLVDLKIN</sequence>
<name>G0M7H7_CAEBE</name>
<dbReference type="STRING" id="135651.G0M7H7"/>
<gene>
    <name evidence="13" type="ORF">CAEBREN_29246</name>
</gene>
<comment type="subcellular location">
    <subcellularLocation>
        <location evidence="1">Cytoplasm</location>
        <location evidence="1">Cytoskeleton</location>
    </subcellularLocation>
</comment>
<accession>G0M7H7</accession>
<dbReference type="InterPro" id="IPR032405">
    <property type="entry name" value="Kinesin_assoc"/>
</dbReference>
<feature type="coiled-coil region" evidence="10">
    <location>
        <begin position="362"/>
        <end position="406"/>
    </location>
</feature>
<dbReference type="Pfam" id="PF12473">
    <property type="entry name" value="DUF3694"/>
    <property type="match status" value="1"/>
</dbReference>
<evidence type="ECO:0000256" key="8">
    <source>
        <dbReference type="ARBA" id="ARBA00023212"/>
    </source>
</evidence>
<keyword evidence="5 9" id="KW-0067">ATP-binding</keyword>
<dbReference type="InterPro" id="IPR022140">
    <property type="entry name" value="Kinesin-like_KIF1-typ"/>
</dbReference>
<dbReference type="FunFam" id="3.40.850.10:FF:000139">
    <property type="entry name" value="Kinesin-like protein"/>
    <property type="match status" value="1"/>
</dbReference>
<feature type="region of interest" description="Disordered" evidence="11">
    <location>
        <begin position="478"/>
        <end position="497"/>
    </location>
</feature>
<feature type="domain" description="Kinesin motor" evidence="12">
    <location>
        <begin position="9"/>
        <end position="347"/>
    </location>
</feature>
<dbReference type="PRINTS" id="PR00380">
    <property type="entry name" value="KINESINHEAVY"/>
</dbReference>
<evidence type="ECO:0000256" key="7">
    <source>
        <dbReference type="ARBA" id="ARBA00023175"/>
    </source>
</evidence>
<keyword evidence="14" id="KW-1185">Reference proteome</keyword>
<feature type="compositionally biased region" description="Polar residues" evidence="11">
    <location>
        <begin position="1465"/>
        <end position="1476"/>
    </location>
</feature>
<dbReference type="FunFam" id="2.60.200.20:FF:000075">
    <property type="entry name" value="Kinesin-like protein"/>
    <property type="match status" value="1"/>
</dbReference>
<evidence type="ECO:0000256" key="6">
    <source>
        <dbReference type="ARBA" id="ARBA00023054"/>
    </source>
</evidence>
<dbReference type="OrthoDB" id="3176171at2759"/>
<dbReference type="InterPro" id="IPR019821">
    <property type="entry name" value="Kinesin_motor_CS"/>
</dbReference>
<dbReference type="Proteomes" id="UP000008068">
    <property type="component" value="Unassembled WGS sequence"/>
</dbReference>
<dbReference type="PANTHER" id="PTHR47117">
    <property type="entry name" value="STAR-RELATED LIPID TRANSFER PROTEIN 9"/>
    <property type="match status" value="1"/>
</dbReference>
<dbReference type="FunCoup" id="G0M7H7">
    <property type="interactions" value="1338"/>
</dbReference>
<dbReference type="Gene3D" id="3.40.850.10">
    <property type="entry name" value="Kinesin motor domain"/>
    <property type="match status" value="1"/>
</dbReference>
<evidence type="ECO:0000256" key="5">
    <source>
        <dbReference type="ARBA" id="ARBA00022840"/>
    </source>
</evidence>
<keyword evidence="4 9" id="KW-0547">Nucleotide-binding</keyword>
<dbReference type="CDD" id="cd01365">
    <property type="entry name" value="KISc_KIF1A_KIF1B"/>
    <property type="match status" value="1"/>
</dbReference>
<feature type="binding site" evidence="9">
    <location>
        <begin position="99"/>
        <end position="106"/>
    </location>
    <ligand>
        <name>ATP</name>
        <dbReference type="ChEBI" id="CHEBI:30616"/>
    </ligand>
</feature>
<evidence type="ECO:0000259" key="12">
    <source>
        <dbReference type="PROSITE" id="PS50067"/>
    </source>
</evidence>
<dbReference type="Pfam" id="PF00498">
    <property type="entry name" value="FHA"/>
    <property type="match status" value="1"/>
</dbReference>
<evidence type="ECO:0000256" key="11">
    <source>
        <dbReference type="SAM" id="MobiDB-lite"/>
    </source>
</evidence>
<dbReference type="GO" id="GO:0008017">
    <property type="term" value="F:microtubule binding"/>
    <property type="evidence" value="ECO:0007669"/>
    <property type="project" value="InterPro"/>
</dbReference>
<evidence type="ECO:0000256" key="10">
    <source>
        <dbReference type="SAM" id="Coils"/>
    </source>
</evidence>
<evidence type="ECO:0000313" key="13">
    <source>
        <dbReference type="EMBL" id="EGT29944.1"/>
    </source>
</evidence>
<dbReference type="InterPro" id="IPR001752">
    <property type="entry name" value="Kinesin_motor_dom"/>
</dbReference>
<dbReference type="PROSITE" id="PS00411">
    <property type="entry name" value="KINESIN_MOTOR_1"/>
    <property type="match status" value="1"/>
</dbReference>
<reference evidence="14" key="1">
    <citation type="submission" date="2011-07" db="EMBL/GenBank/DDBJ databases">
        <authorList>
            <consortium name="Caenorhabditis brenneri Sequencing and Analysis Consortium"/>
            <person name="Wilson R.K."/>
        </authorList>
    </citation>
    <scope>NUCLEOTIDE SEQUENCE [LARGE SCALE GENOMIC DNA]</scope>
    <source>
        <strain evidence="14">PB2801</strain>
    </source>
</reference>
<dbReference type="GO" id="GO:0005881">
    <property type="term" value="C:cytoplasmic microtubule"/>
    <property type="evidence" value="ECO:0007669"/>
    <property type="project" value="EnsemblMetazoa"/>
</dbReference>
<dbReference type="SMART" id="SM00129">
    <property type="entry name" value="KISc"/>
    <property type="match status" value="1"/>
</dbReference>
<dbReference type="GO" id="GO:0003777">
    <property type="term" value="F:microtubule motor activity"/>
    <property type="evidence" value="ECO:0007669"/>
    <property type="project" value="InterPro"/>
</dbReference>
<keyword evidence="8" id="KW-0206">Cytoskeleton</keyword>
<evidence type="ECO:0000313" key="14">
    <source>
        <dbReference type="Proteomes" id="UP000008068"/>
    </source>
</evidence>
<keyword evidence="2" id="KW-0963">Cytoplasm</keyword>
<dbReference type="PROSITE" id="PS50067">
    <property type="entry name" value="KINESIN_MOTOR_2"/>
    <property type="match status" value="1"/>
</dbReference>
<dbReference type="Pfam" id="PF00225">
    <property type="entry name" value="Kinesin"/>
    <property type="match status" value="1"/>
</dbReference>
<keyword evidence="3" id="KW-0493">Microtubule</keyword>
<dbReference type="InterPro" id="IPR027417">
    <property type="entry name" value="P-loop_NTPase"/>
</dbReference>
<evidence type="ECO:0000256" key="3">
    <source>
        <dbReference type="ARBA" id="ARBA00022701"/>
    </source>
</evidence>
<keyword evidence="6 10" id="KW-0175">Coiled coil</keyword>
<dbReference type="GO" id="GO:0005524">
    <property type="term" value="F:ATP binding"/>
    <property type="evidence" value="ECO:0007669"/>
    <property type="project" value="UniProtKB-UniRule"/>
</dbReference>
<dbReference type="SUPFAM" id="SSF52540">
    <property type="entry name" value="P-loop containing nucleoside triphosphate hydrolases"/>
    <property type="match status" value="1"/>
</dbReference>
<dbReference type="GO" id="GO:0030424">
    <property type="term" value="C:axon"/>
    <property type="evidence" value="ECO:0007669"/>
    <property type="project" value="EnsemblMetazoa"/>
</dbReference>
<proteinExistence type="inferred from homology"/>
<dbReference type="Gene3D" id="2.60.200.20">
    <property type="match status" value="1"/>
</dbReference>
<protein>
    <recommendedName>
        <fullName evidence="12">Kinesin motor domain-containing protein</fullName>
    </recommendedName>
</protein>
<organism evidence="14">
    <name type="scientific">Caenorhabditis brenneri</name>
    <name type="common">Nematode worm</name>
    <dbReference type="NCBI Taxonomy" id="135651"/>
    <lineage>
        <taxon>Eukaryota</taxon>
        <taxon>Metazoa</taxon>
        <taxon>Ecdysozoa</taxon>
        <taxon>Nematoda</taxon>
        <taxon>Chromadorea</taxon>
        <taxon>Rhabditida</taxon>
        <taxon>Rhabditina</taxon>
        <taxon>Rhabditomorpha</taxon>
        <taxon>Rhabditoidea</taxon>
        <taxon>Rhabditidae</taxon>
        <taxon>Peloderinae</taxon>
        <taxon>Caenorhabditis</taxon>
    </lineage>
</organism>
<evidence type="ECO:0000256" key="1">
    <source>
        <dbReference type="ARBA" id="ARBA00004245"/>
    </source>
</evidence>
<comment type="similarity">
    <text evidence="9">Belongs to the TRAFAC class myosin-kinesin ATPase superfamily. Kinesin family.</text>
</comment>
<dbReference type="GO" id="GO:0007018">
    <property type="term" value="P:microtubule-based movement"/>
    <property type="evidence" value="ECO:0007669"/>
    <property type="project" value="InterPro"/>
</dbReference>
<dbReference type="Gene3D" id="6.10.250.2520">
    <property type="match status" value="1"/>
</dbReference>
<feature type="region of interest" description="Disordered" evidence="11">
    <location>
        <begin position="1358"/>
        <end position="1381"/>
    </location>
</feature>
<evidence type="ECO:0000256" key="4">
    <source>
        <dbReference type="ARBA" id="ARBA00022741"/>
    </source>
</evidence>
<keyword evidence="7 9" id="KW-0505">Motor protein</keyword>
<dbReference type="SMART" id="SM00240">
    <property type="entry name" value="FHA"/>
    <property type="match status" value="1"/>
</dbReference>
<dbReference type="InterPro" id="IPR000253">
    <property type="entry name" value="FHA_dom"/>
</dbReference>
<dbReference type="InParanoid" id="G0M7H7"/>
<dbReference type="GO" id="GO:0043025">
    <property type="term" value="C:neuronal cell body"/>
    <property type="evidence" value="ECO:0007669"/>
    <property type="project" value="EnsemblMetazoa"/>
</dbReference>
<evidence type="ECO:0000256" key="9">
    <source>
        <dbReference type="PROSITE-ProRule" id="PRU00283"/>
    </source>
</evidence>
<dbReference type="InterPro" id="IPR022164">
    <property type="entry name" value="Kinesin-like"/>
</dbReference>
<dbReference type="InterPro" id="IPR008984">
    <property type="entry name" value="SMAD_FHA_dom_sf"/>
</dbReference>
<dbReference type="SUPFAM" id="SSF49879">
    <property type="entry name" value="SMAD/FHA domain"/>
    <property type="match status" value="1"/>
</dbReference>
<feature type="compositionally biased region" description="Low complexity" evidence="11">
    <location>
        <begin position="1371"/>
        <end position="1381"/>
    </location>
</feature>